<evidence type="ECO:0000256" key="6">
    <source>
        <dbReference type="ARBA" id="ARBA00022692"/>
    </source>
</evidence>
<feature type="transmembrane region" description="Helical" evidence="9">
    <location>
        <begin position="117"/>
        <end position="141"/>
    </location>
</feature>
<dbReference type="GO" id="GO:0005315">
    <property type="term" value="F:phosphate transmembrane transporter activity"/>
    <property type="evidence" value="ECO:0007669"/>
    <property type="project" value="InterPro"/>
</dbReference>
<keyword evidence="12" id="KW-1185">Reference proteome</keyword>
<organism evidence="11 12">
    <name type="scientific">Romeriopsis navalis LEGE 11480</name>
    <dbReference type="NCBI Taxonomy" id="2777977"/>
    <lineage>
        <taxon>Bacteria</taxon>
        <taxon>Bacillati</taxon>
        <taxon>Cyanobacteriota</taxon>
        <taxon>Cyanophyceae</taxon>
        <taxon>Leptolyngbyales</taxon>
        <taxon>Leptolyngbyaceae</taxon>
        <taxon>Romeriopsis</taxon>
        <taxon>Romeriopsis navalis</taxon>
    </lineage>
</organism>
<dbReference type="CDD" id="cd06261">
    <property type="entry name" value="TM_PBP2"/>
    <property type="match status" value="1"/>
</dbReference>
<evidence type="ECO:0000313" key="11">
    <source>
        <dbReference type="EMBL" id="MBE9030627.1"/>
    </source>
</evidence>
<feature type="domain" description="ABC transmembrane type-1" evidence="10">
    <location>
        <begin position="80"/>
        <end position="283"/>
    </location>
</feature>
<dbReference type="NCBIfam" id="TIGR00974">
    <property type="entry name" value="3a0107s02c"/>
    <property type="match status" value="1"/>
</dbReference>
<dbReference type="AlphaFoldDB" id="A0A928VN16"/>
<dbReference type="Proteomes" id="UP000625316">
    <property type="component" value="Unassembled WGS sequence"/>
</dbReference>
<evidence type="ECO:0000259" key="10">
    <source>
        <dbReference type="PROSITE" id="PS50928"/>
    </source>
</evidence>
<feature type="transmembrane region" description="Helical" evidence="9">
    <location>
        <begin position="21"/>
        <end position="50"/>
    </location>
</feature>
<evidence type="ECO:0000256" key="4">
    <source>
        <dbReference type="ARBA" id="ARBA00022475"/>
    </source>
</evidence>
<gene>
    <name evidence="11" type="primary">pstA</name>
    <name evidence="11" type="ORF">IQ266_12885</name>
</gene>
<dbReference type="InterPro" id="IPR000515">
    <property type="entry name" value="MetI-like"/>
</dbReference>
<dbReference type="InterPro" id="IPR051408">
    <property type="entry name" value="Phosphate_transprt_permease"/>
</dbReference>
<evidence type="ECO:0000256" key="5">
    <source>
        <dbReference type="ARBA" id="ARBA00022592"/>
    </source>
</evidence>
<keyword evidence="7 9" id="KW-1133">Transmembrane helix</keyword>
<evidence type="ECO:0000256" key="8">
    <source>
        <dbReference type="ARBA" id="ARBA00023136"/>
    </source>
</evidence>
<feature type="transmembrane region" description="Helical" evidence="9">
    <location>
        <begin position="84"/>
        <end position="105"/>
    </location>
</feature>
<dbReference type="GO" id="GO:0005886">
    <property type="term" value="C:plasma membrane"/>
    <property type="evidence" value="ECO:0007669"/>
    <property type="project" value="UniProtKB-SubCell"/>
</dbReference>
<evidence type="ECO:0000256" key="7">
    <source>
        <dbReference type="ARBA" id="ARBA00022989"/>
    </source>
</evidence>
<keyword evidence="5" id="KW-0592">Phosphate transport</keyword>
<keyword evidence="6 9" id="KW-0812">Transmembrane</keyword>
<keyword evidence="3" id="KW-0813">Transport</keyword>
<name>A0A928VN16_9CYAN</name>
<dbReference type="PROSITE" id="PS50928">
    <property type="entry name" value="ABC_TM1"/>
    <property type="match status" value="1"/>
</dbReference>
<comment type="similarity">
    <text evidence="2 9">Belongs to the binding-protein-dependent transport system permease family. CysTW subfamily.</text>
</comment>
<feature type="transmembrane region" description="Helical" evidence="9">
    <location>
        <begin position="198"/>
        <end position="219"/>
    </location>
</feature>
<evidence type="ECO:0000256" key="3">
    <source>
        <dbReference type="ARBA" id="ARBA00022448"/>
    </source>
</evidence>
<feature type="transmembrane region" description="Helical" evidence="9">
    <location>
        <begin position="264"/>
        <end position="287"/>
    </location>
</feature>
<dbReference type="PANTHER" id="PTHR42922:SF1">
    <property type="entry name" value="PHOSPHATE TRANSPORT SYSTEM PERMEASE PROTEIN PSTA"/>
    <property type="match status" value="1"/>
</dbReference>
<accession>A0A928VN16</accession>
<dbReference type="InterPro" id="IPR035906">
    <property type="entry name" value="MetI-like_sf"/>
</dbReference>
<dbReference type="RefSeq" id="WP_264325457.1">
    <property type="nucleotide sequence ID" value="NZ_JADEXQ010000040.1"/>
</dbReference>
<dbReference type="SUPFAM" id="SSF161098">
    <property type="entry name" value="MetI-like"/>
    <property type="match status" value="1"/>
</dbReference>
<dbReference type="EMBL" id="JADEXQ010000040">
    <property type="protein sequence ID" value="MBE9030627.1"/>
    <property type="molecule type" value="Genomic_DNA"/>
</dbReference>
<comment type="subcellular location">
    <subcellularLocation>
        <location evidence="1 9">Cell membrane</location>
        <topology evidence="1 9">Multi-pass membrane protein</topology>
    </subcellularLocation>
</comment>
<dbReference type="PANTHER" id="PTHR42922">
    <property type="entry name" value="PHOSPHATE TRANSPORT SYSTEM PERMEASE PROTEIN PSTA"/>
    <property type="match status" value="1"/>
</dbReference>
<reference evidence="11" key="1">
    <citation type="submission" date="2020-10" db="EMBL/GenBank/DDBJ databases">
        <authorList>
            <person name="Castelo-Branco R."/>
            <person name="Eusebio N."/>
            <person name="Adriana R."/>
            <person name="Vieira A."/>
            <person name="Brugerolle De Fraissinette N."/>
            <person name="Rezende De Castro R."/>
            <person name="Schneider M.P."/>
            <person name="Vasconcelos V."/>
            <person name="Leao P.N."/>
        </authorList>
    </citation>
    <scope>NUCLEOTIDE SEQUENCE</scope>
    <source>
        <strain evidence="11">LEGE 11480</strain>
    </source>
</reference>
<keyword evidence="4 9" id="KW-1003">Cell membrane</keyword>
<dbReference type="Gene3D" id="1.10.3720.10">
    <property type="entry name" value="MetI-like"/>
    <property type="match status" value="1"/>
</dbReference>
<evidence type="ECO:0000256" key="1">
    <source>
        <dbReference type="ARBA" id="ARBA00004651"/>
    </source>
</evidence>
<feature type="transmembrane region" description="Helical" evidence="9">
    <location>
        <begin position="147"/>
        <end position="166"/>
    </location>
</feature>
<comment type="caution">
    <text evidence="11">The sequence shown here is derived from an EMBL/GenBank/DDBJ whole genome shotgun (WGS) entry which is preliminary data.</text>
</comment>
<keyword evidence="8 9" id="KW-0472">Membrane</keyword>
<dbReference type="GO" id="GO:0035435">
    <property type="term" value="P:phosphate ion transmembrane transport"/>
    <property type="evidence" value="ECO:0007669"/>
    <property type="project" value="InterPro"/>
</dbReference>
<sequence length="291" mass="30906">MSDSQPFISRSLQRNPWAPRTLFSSSMSVISTLCAVIAVIPLFSVLYMVISKGFSRFNLDLFTQIQPAALSDGGGLLNALQGTFYTVSIATLLAVPIGVLAAVFLAEFVRDTKLARWIGFATNVLSGVPSIVAGTFVYSLLVLTTKQFSAFAGGVALAVLMLPVIVRTATEALELVPQELRQAAVGLGASRFQTVSRVVLPAALPGIITGAMLGVARAAGETAPVLFTALGSQYLSNSIWEPAATLSLRVYNFATSPYKNLQDLAWAGALLLVLMVLVANILSRLLVQRRA</sequence>
<proteinExistence type="inferred from homology"/>
<evidence type="ECO:0000256" key="2">
    <source>
        <dbReference type="ARBA" id="ARBA00007069"/>
    </source>
</evidence>
<protein>
    <recommendedName>
        <fullName evidence="9">Phosphate transport system permease protein PstA</fullName>
    </recommendedName>
</protein>
<dbReference type="InterPro" id="IPR005672">
    <property type="entry name" value="Phosphate_PstA"/>
</dbReference>
<evidence type="ECO:0000256" key="9">
    <source>
        <dbReference type="RuleBase" id="RU363043"/>
    </source>
</evidence>
<dbReference type="Pfam" id="PF00528">
    <property type="entry name" value="BPD_transp_1"/>
    <property type="match status" value="1"/>
</dbReference>
<evidence type="ECO:0000313" key="12">
    <source>
        <dbReference type="Proteomes" id="UP000625316"/>
    </source>
</evidence>